<comment type="subcellular location">
    <subcellularLocation>
        <location evidence="1">Cell envelope</location>
    </subcellularLocation>
</comment>
<name>A0A553UNK4_9DEIO</name>
<evidence type="ECO:0000256" key="1">
    <source>
        <dbReference type="ARBA" id="ARBA00004196"/>
    </source>
</evidence>
<evidence type="ECO:0000256" key="2">
    <source>
        <dbReference type="ARBA" id="ARBA00007639"/>
    </source>
</evidence>
<evidence type="ECO:0000313" key="6">
    <source>
        <dbReference type="EMBL" id="TSA81809.1"/>
    </source>
</evidence>
<dbReference type="Gene3D" id="3.40.50.2300">
    <property type="match status" value="2"/>
</dbReference>
<dbReference type="SUPFAM" id="SSF53822">
    <property type="entry name" value="Periplasmic binding protein-like I"/>
    <property type="match status" value="1"/>
</dbReference>
<dbReference type="RefSeq" id="WP_143721555.1">
    <property type="nucleotide sequence ID" value="NZ_VKDB01000020.1"/>
</dbReference>
<dbReference type="Pfam" id="PF13407">
    <property type="entry name" value="Peripla_BP_4"/>
    <property type="match status" value="1"/>
</dbReference>
<dbReference type="CDD" id="cd06312">
    <property type="entry name" value="PBP1_ABC_sugar_binding-like"/>
    <property type="match status" value="1"/>
</dbReference>
<dbReference type="InterPro" id="IPR025997">
    <property type="entry name" value="SBP_2_dom"/>
</dbReference>
<dbReference type="OrthoDB" id="257716at2"/>
<feature type="signal peptide" evidence="4">
    <location>
        <begin position="1"/>
        <end position="18"/>
    </location>
</feature>
<dbReference type="GO" id="GO:0030246">
    <property type="term" value="F:carbohydrate binding"/>
    <property type="evidence" value="ECO:0007669"/>
    <property type="project" value="UniProtKB-ARBA"/>
</dbReference>
<keyword evidence="7" id="KW-1185">Reference proteome</keyword>
<evidence type="ECO:0000259" key="5">
    <source>
        <dbReference type="Pfam" id="PF13407"/>
    </source>
</evidence>
<evidence type="ECO:0000313" key="7">
    <source>
        <dbReference type="Proteomes" id="UP000316092"/>
    </source>
</evidence>
<reference evidence="6 7" key="1">
    <citation type="submission" date="2019-07" db="EMBL/GenBank/DDBJ databases">
        <title>Deinococcus detaillus sp. nov., isolated from humus soil in Antarctica.</title>
        <authorList>
            <person name="Zhang K."/>
        </authorList>
    </citation>
    <scope>NUCLEOTIDE SEQUENCE [LARGE SCALE GENOMIC DNA]</scope>
    <source>
        <strain evidence="6 7">H1</strain>
    </source>
</reference>
<keyword evidence="3 4" id="KW-0732">Signal</keyword>
<evidence type="ECO:0000256" key="4">
    <source>
        <dbReference type="SAM" id="SignalP"/>
    </source>
</evidence>
<dbReference type="InterPro" id="IPR028082">
    <property type="entry name" value="Peripla_BP_I"/>
</dbReference>
<sequence length="308" mass="32445">MKKIALLSLFAFASLAAAQTPLRIVVVSHGQASDPFWSVAKNGAEEAAKEMGVRVEWRAPDTFDMVRMSQLIDAAVASKPDGLIVTIPDKTALSAAITRAVKAGIPVVSMNSGSDVAEKLGILAHVGQDEYPAGVGAGKRMKSLGVTKAVCINQEVGNASLDARCKGFFDGLGIKGDVLPVKLADPTGIRNAITAYMQKNPTINGVLTLGPSAATPVLAALEASGKLKTVKFGTFDLSPDVLNALTAGKMTFAIDQQQWLQGYMPVVLLTNYKRYGLMTASPIIYTGPGFVTQQNAKQVVDLAKKGIR</sequence>
<protein>
    <submittedName>
        <fullName evidence="6">Sugar ABC transporter substrate-binding protein</fullName>
    </submittedName>
</protein>
<gene>
    <name evidence="6" type="ORF">FNU79_14685</name>
</gene>
<dbReference type="PANTHER" id="PTHR46847">
    <property type="entry name" value="D-ALLOSE-BINDING PERIPLASMIC PROTEIN-RELATED"/>
    <property type="match status" value="1"/>
</dbReference>
<dbReference type="PANTHER" id="PTHR46847:SF1">
    <property type="entry name" value="D-ALLOSE-BINDING PERIPLASMIC PROTEIN-RELATED"/>
    <property type="match status" value="1"/>
</dbReference>
<dbReference type="EMBL" id="VKDB01000020">
    <property type="protein sequence ID" value="TSA81809.1"/>
    <property type="molecule type" value="Genomic_DNA"/>
</dbReference>
<organism evidence="6 7">
    <name type="scientific">Deinococcus detaillensis</name>
    <dbReference type="NCBI Taxonomy" id="2592048"/>
    <lineage>
        <taxon>Bacteria</taxon>
        <taxon>Thermotogati</taxon>
        <taxon>Deinococcota</taxon>
        <taxon>Deinococci</taxon>
        <taxon>Deinococcales</taxon>
        <taxon>Deinococcaceae</taxon>
        <taxon>Deinococcus</taxon>
    </lineage>
</organism>
<comment type="caution">
    <text evidence="6">The sequence shown here is derived from an EMBL/GenBank/DDBJ whole genome shotgun (WGS) entry which is preliminary data.</text>
</comment>
<feature type="domain" description="Periplasmic binding protein" evidence="5">
    <location>
        <begin position="25"/>
        <end position="272"/>
    </location>
</feature>
<dbReference type="AlphaFoldDB" id="A0A553UNK4"/>
<proteinExistence type="inferred from homology"/>
<dbReference type="GO" id="GO:0030313">
    <property type="term" value="C:cell envelope"/>
    <property type="evidence" value="ECO:0007669"/>
    <property type="project" value="UniProtKB-SubCell"/>
</dbReference>
<dbReference type="Proteomes" id="UP000316092">
    <property type="component" value="Unassembled WGS sequence"/>
</dbReference>
<evidence type="ECO:0000256" key="3">
    <source>
        <dbReference type="ARBA" id="ARBA00022729"/>
    </source>
</evidence>
<accession>A0A553UNK4</accession>
<feature type="chain" id="PRO_5021821945" evidence="4">
    <location>
        <begin position="19"/>
        <end position="308"/>
    </location>
</feature>
<comment type="similarity">
    <text evidence="2">Belongs to the bacterial solute-binding protein 2 family.</text>
</comment>